<keyword evidence="1 2" id="KW-0728">SH3 domain</keyword>
<dbReference type="InterPro" id="IPR035899">
    <property type="entry name" value="DBL_dom_sf"/>
</dbReference>
<dbReference type="Gene3D" id="2.30.29.30">
    <property type="entry name" value="Pleckstrin-homology domain (PH domain)/Phosphotyrosine-binding domain (PTB)"/>
    <property type="match status" value="1"/>
</dbReference>
<feature type="compositionally biased region" description="Basic residues" evidence="3">
    <location>
        <begin position="238"/>
        <end position="254"/>
    </location>
</feature>
<dbReference type="Proteomes" id="UP000600918">
    <property type="component" value="Unassembled WGS sequence"/>
</dbReference>
<dbReference type="InterPro" id="IPR047270">
    <property type="entry name" value="PH_ephexin"/>
</dbReference>
<dbReference type="PRINTS" id="PR00452">
    <property type="entry name" value="SH3DOMAIN"/>
</dbReference>
<dbReference type="InterPro" id="IPR047271">
    <property type="entry name" value="Ephexin-like"/>
</dbReference>
<name>A0A834NGG8_VESPE</name>
<dbReference type="InterPro" id="IPR001452">
    <property type="entry name" value="SH3_domain"/>
</dbReference>
<dbReference type="InterPro" id="IPR000219">
    <property type="entry name" value="DH_dom"/>
</dbReference>
<keyword evidence="7" id="KW-1185">Reference proteome</keyword>
<dbReference type="GO" id="GO:0005085">
    <property type="term" value="F:guanyl-nucleotide exchange factor activity"/>
    <property type="evidence" value="ECO:0007669"/>
    <property type="project" value="InterPro"/>
</dbReference>
<feature type="compositionally biased region" description="Acidic residues" evidence="3">
    <location>
        <begin position="267"/>
        <end position="277"/>
    </location>
</feature>
<feature type="region of interest" description="Disordered" evidence="3">
    <location>
        <begin position="445"/>
        <end position="479"/>
    </location>
</feature>
<dbReference type="SMART" id="SM00326">
    <property type="entry name" value="SH3"/>
    <property type="match status" value="1"/>
</dbReference>
<dbReference type="Pfam" id="PF00018">
    <property type="entry name" value="SH3_1"/>
    <property type="match status" value="1"/>
</dbReference>
<dbReference type="EMBL" id="JACSDY010000015">
    <property type="protein sequence ID" value="KAF7407089.1"/>
    <property type="molecule type" value="Genomic_DNA"/>
</dbReference>
<evidence type="ECO:0000259" key="4">
    <source>
        <dbReference type="PROSITE" id="PS50002"/>
    </source>
</evidence>
<evidence type="ECO:0008006" key="8">
    <source>
        <dbReference type="Google" id="ProtNLM"/>
    </source>
</evidence>
<evidence type="ECO:0000256" key="3">
    <source>
        <dbReference type="SAM" id="MobiDB-lite"/>
    </source>
</evidence>
<proteinExistence type="predicted"/>
<dbReference type="Pfam" id="PF00621">
    <property type="entry name" value="RhoGEF"/>
    <property type="match status" value="1"/>
</dbReference>
<feature type="region of interest" description="Disordered" evidence="3">
    <location>
        <begin position="618"/>
        <end position="685"/>
    </location>
</feature>
<feature type="compositionally biased region" description="Basic and acidic residues" evidence="3">
    <location>
        <begin position="52"/>
        <end position="67"/>
    </location>
</feature>
<dbReference type="Gene3D" id="1.20.900.10">
    <property type="entry name" value="Dbl homology (DH) domain"/>
    <property type="match status" value="1"/>
</dbReference>
<dbReference type="SUPFAM" id="SSF48065">
    <property type="entry name" value="DBL homology domain (DH-domain)"/>
    <property type="match status" value="1"/>
</dbReference>
<feature type="region of interest" description="Disordered" evidence="3">
    <location>
        <begin position="847"/>
        <end position="898"/>
    </location>
</feature>
<feature type="region of interest" description="Disordered" evidence="3">
    <location>
        <begin position="51"/>
        <end position="79"/>
    </location>
</feature>
<feature type="compositionally biased region" description="Basic residues" evidence="3">
    <location>
        <begin position="212"/>
        <end position="225"/>
    </location>
</feature>
<feature type="compositionally biased region" description="Basic and acidic residues" evidence="3">
    <location>
        <begin position="648"/>
        <end position="676"/>
    </location>
</feature>
<reference evidence="6" key="1">
    <citation type="journal article" date="2020" name="G3 (Bethesda)">
        <title>High-Quality Assemblies for Three Invasive Social Wasps from the &lt;i&gt;Vespula&lt;/i&gt; Genus.</title>
        <authorList>
            <person name="Harrop T.W.R."/>
            <person name="Guhlin J."/>
            <person name="McLaughlin G.M."/>
            <person name="Permina E."/>
            <person name="Stockwell P."/>
            <person name="Gilligan J."/>
            <person name="Le Lec M.F."/>
            <person name="Gruber M.A.M."/>
            <person name="Quinn O."/>
            <person name="Lovegrove M."/>
            <person name="Duncan E.J."/>
            <person name="Remnant E.J."/>
            <person name="Van Eeckhoven J."/>
            <person name="Graham B."/>
            <person name="Knapp R.A."/>
            <person name="Langford K.W."/>
            <person name="Kronenberg Z."/>
            <person name="Press M.O."/>
            <person name="Eacker S.M."/>
            <person name="Wilson-Rankin E.E."/>
            <person name="Purcell J."/>
            <person name="Lester P.J."/>
            <person name="Dearden P.K."/>
        </authorList>
    </citation>
    <scope>NUCLEOTIDE SEQUENCE</scope>
    <source>
        <strain evidence="6">Volc-1</strain>
    </source>
</reference>
<evidence type="ECO:0000313" key="6">
    <source>
        <dbReference type="EMBL" id="KAF7407089.1"/>
    </source>
</evidence>
<dbReference type="PANTHER" id="PTHR12845">
    <property type="entry name" value="GUANINE NUCLEOTIDE EXCHANGE FACTOR"/>
    <property type="match status" value="1"/>
</dbReference>
<protein>
    <recommendedName>
        <fullName evidence="8">Ephexin-1</fullName>
    </recommendedName>
</protein>
<comment type="caution">
    <text evidence="6">The sequence shown here is derived from an EMBL/GenBank/DDBJ whole genome shotgun (WGS) entry which is preliminary data.</text>
</comment>
<dbReference type="Gene3D" id="2.30.30.40">
    <property type="entry name" value="SH3 Domains"/>
    <property type="match status" value="1"/>
</dbReference>
<dbReference type="PROSITE" id="PS50002">
    <property type="entry name" value="SH3"/>
    <property type="match status" value="1"/>
</dbReference>
<dbReference type="SMART" id="SM00325">
    <property type="entry name" value="RhoGEF"/>
    <property type="match status" value="1"/>
</dbReference>
<dbReference type="SUPFAM" id="SSF50044">
    <property type="entry name" value="SH3-domain"/>
    <property type="match status" value="1"/>
</dbReference>
<dbReference type="CDD" id="cd01221">
    <property type="entry name" value="PH_ephexin"/>
    <property type="match status" value="1"/>
</dbReference>
<dbReference type="InterPro" id="IPR011993">
    <property type="entry name" value="PH-like_dom_sf"/>
</dbReference>
<feature type="region of interest" description="Disordered" evidence="3">
    <location>
        <begin position="202"/>
        <end position="280"/>
    </location>
</feature>
<feature type="compositionally biased region" description="Basic residues" evidence="3">
    <location>
        <begin position="618"/>
        <end position="640"/>
    </location>
</feature>
<gene>
    <name evidence="6" type="ORF">H0235_014745</name>
</gene>
<accession>A0A834NGG8</accession>
<evidence type="ECO:0000256" key="2">
    <source>
        <dbReference type="PROSITE-ProRule" id="PRU00192"/>
    </source>
</evidence>
<dbReference type="SUPFAM" id="SSF50729">
    <property type="entry name" value="PH domain-like"/>
    <property type="match status" value="1"/>
</dbReference>
<organism evidence="6 7">
    <name type="scientific">Vespula pensylvanica</name>
    <name type="common">Western yellow jacket</name>
    <name type="synonym">Wasp</name>
    <dbReference type="NCBI Taxonomy" id="30213"/>
    <lineage>
        <taxon>Eukaryota</taxon>
        <taxon>Metazoa</taxon>
        <taxon>Ecdysozoa</taxon>
        <taxon>Arthropoda</taxon>
        <taxon>Hexapoda</taxon>
        <taxon>Insecta</taxon>
        <taxon>Pterygota</taxon>
        <taxon>Neoptera</taxon>
        <taxon>Endopterygota</taxon>
        <taxon>Hymenoptera</taxon>
        <taxon>Apocrita</taxon>
        <taxon>Aculeata</taxon>
        <taxon>Vespoidea</taxon>
        <taxon>Vespidae</taxon>
        <taxon>Vespinae</taxon>
        <taxon>Vespula</taxon>
    </lineage>
</organism>
<feature type="domain" description="SH3" evidence="4">
    <location>
        <begin position="1446"/>
        <end position="1507"/>
    </location>
</feature>
<feature type="domain" description="DH" evidence="5">
    <location>
        <begin position="1098"/>
        <end position="1284"/>
    </location>
</feature>
<dbReference type="PROSITE" id="PS50010">
    <property type="entry name" value="DH_2"/>
    <property type="match status" value="1"/>
</dbReference>
<evidence type="ECO:0000313" key="7">
    <source>
        <dbReference type="Proteomes" id="UP000600918"/>
    </source>
</evidence>
<dbReference type="InterPro" id="IPR036028">
    <property type="entry name" value="SH3-like_dom_sf"/>
</dbReference>
<dbReference type="CDD" id="cd00160">
    <property type="entry name" value="RhoGEF"/>
    <property type="match status" value="1"/>
</dbReference>
<dbReference type="PANTHER" id="PTHR12845:SF5">
    <property type="entry name" value="EPHEXIN, ISOFORM D"/>
    <property type="match status" value="1"/>
</dbReference>
<evidence type="ECO:0000259" key="5">
    <source>
        <dbReference type="PROSITE" id="PS50010"/>
    </source>
</evidence>
<sequence>MSLTRSSKRDSLRGCEKVSDKILYPTVNSLALKRARLPLQLHDGGTDIETQEEMKKDSGLVHRESKRTGLMAKARSSPPRKYRAKIEMMVEKRNETLESAESVEIATSTLIDSEKDEERVRLKEEIKKERMADSEEKKNESSVLRERRCSYSSEDYEKVDVKSQCYPEAFVERDFDVNESFHREKITGISKSTYDIESISFSSDEEKNSLRNNKKKKKKKKKRQFARNVLHYVPGYPGKRHKQPTKKKKKHHRFATSFDSQARSLDEKDETSIEENQDFSRPRSLSRFELKYVMISAPSNFVHVASATNSRLMSNEKTAGSKLERSIITHEEKSANLPLLLRGKEVGKSINRLVGEETSMGTDVRHVNAGRTAYVEIKRTSLGNAEERTGELVDPCQSVKIETDDRETRISYEPILRTNVSFLWSDRTRNFLDNKNEQARLSASLVEKDEETFEERSEEPYDDVGPPLSKSFPQEDDYDDVGPSPICSEENTLGDGRYAKDDTYDDVSLPIFNNIEEKVETLLEDNEKEGSSINNDYSSLEGAEDEKYIYDDVGLPVGEERVNSLYGDSMAASLMGTVLTNGKESEWEDVDDFANALPCLCQRDCTCEKNGERCNTWAKKKPGQRSGKKWKRRRSRRSRKTSACSARTRHDSIVDEWKRKGNEQKENSKDRRRQERTQNGNVVDWSGVEGESASCALSLSVTAEPGSASRGFPYLSSLVVPVEKEEKQEIAKVTGFDAIASITTLTRLEIFENRRQNISKKCSMAITGSALLLVNHLEKKEGGWRSPENSELDGESVGSKTQGLVQMRLVDLDEDTDMQEASCYVHEESASEDSTYESLRFCQPDEFDTGTDSESETTGLVNGPDLRAKDRGENTTNGNIYLEAPAKPIPPPPRESSLTETLGRRIKMLRRTWSITKGSLGRIRRRTFVEEEQASEESKDLANVHHQLPDNGKYFSFRKHFRKNLTSFSTFYLNDSNGICTSRNNNNNGTTKETIYGNTNWYAWSGTTKINNDCESSSRDVDHYSVLADQEPLYQFYEAAVARVAFESDSDGYEEVEDLNPPPLATDFVKPGQRTLWCQTPQVVRSGLLQRLTPEEKKIQEAKFEILTSEASYLNSLRVLDNEFLRNHELTNEILTASEKDKLFAGVPAVIKASERLLADLEIIWKEDPTLQNLPDILLEHSGKYLDIFVGYCSNQIKIDTTLKELRARKGSKFVEAVTQIESRPECQSLPLNSFLMLPMQRITRLPLLADAVLSKLSIENTDRSSWEKVLSTFTYVASECNEGARAAAQEAEMETITRKLEYSSKIKSLGLKNRHLIKKGPVIQLTMKADMEYKLTFGKKFNKTPLYLFLLTDYLLVTKIKHNTHDEAYIVIDVCKRNLLALESVSEDSPFAGRNAMMLTLLENYCGKQAEYVLTCESNTERERWLEAISPPKRETVGETLYEAWDCPQVMALYSYSPNQPDELSLQPGDVINVLRKMTDGWYHGEKLLNGEQGWFPANYTKEVASEHVRARNLKQRHRLLALTRSVLQKRAKQNLAIY</sequence>
<evidence type="ECO:0000256" key="1">
    <source>
        <dbReference type="ARBA" id="ARBA00022443"/>
    </source>
</evidence>
<dbReference type="CDD" id="cd11793">
    <property type="entry name" value="SH3_ephexin1_like"/>
    <property type="match status" value="1"/>
</dbReference>